<dbReference type="GeneID" id="66552184"/>
<reference evidence="2 3" key="1">
    <citation type="submission" date="2020-07" db="EMBL/GenBank/DDBJ databases">
        <title>Genomic characterization of Flavobacterium psychrophilum strains.</title>
        <authorList>
            <person name="Castillo D."/>
            <person name="Jorgensen J."/>
            <person name="Middelboe M."/>
        </authorList>
    </citation>
    <scope>NUCLEOTIDE SEQUENCE [LARGE SCALE GENOMIC DNA]</scope>
    <source>
        <strain evidence="2 3">FPS-R7</strain>
    </source>
</reference>
<dbReference type="Pfam" id="PF03016">
    <property type="entry name" value="Exostosin_GT47"/>
    <property type="match status" value="1"/>
</dbReference>
<dbReference type="KEGG" id="fpc:FPSM_01181"/>
<evidence type="ECO:0000313" key="3">
    <source>
        <dbReference type="Proteomes" id="UP000596329"/>
    </source>
</evidence>
<dbReference type="KEGG" id="fpw:IA04_07800"/>
<dbReference type="KEGG" id="fpk:IA06_07805"/>
<protein>
    <recommendedName>
        <fullName evidence="1">Exostosin GT47 domain-containing protein</fullName>
    </recommendedName>
</protein>
<name>A0A075RUA1_FLAPS</name>
<dbReference type="Proteomes" id="UP000596329">
    <property type="component" value="Chromosome"/>
</dbReference>
<dbReference type="KEGG" id="fpv:IA03_07865"/>
<dbReference type="KEGG" id="fpq:IB65_08085"/>
<accession>A0A075RUA1</accession>
<sequence length="319" mass="37577">MENLKLFFEGNDYCTIFFKKNVKHISVNYNECDFVVSSNFEFGNANKEYIQKSLNKYNNSPKRVIVFLISDYNNELKIPSNVILFRTSIYKSIKKQNEYILPYIWESFYDDFQSLAKTKKPIVGFCGNVKNNTGLRESTMQKIESDTRIATNFIKHIGFGGGKSELIERFKNNILNSHFTICNRGMGNFSIRFYQVLSLGRIPVLLDTDMVFPFDKKINWDSYIIKAKTETQLTQKINNWWTQKNETDVIEVQQKCRQLFEDYFSEKGFGSQIFNFLIIEKNNPKIIKSEKPFFLKFPHLKYKIKKKIATIKINLNKKS</sequence>
<proteinExistence type="predicted"/>
<dbReference type="AlphaFoldDB" id="A0A075RUA1"/>
<evidence type="ECO:0000259" key="1">
    <source>
        <dbReference type="Pfam" id="PF03016"/>
    </source>
</evidence>
<feature type="domain" description="Exostosin GT47" evidence="1">
    <location>
        <begin position="113"/>
        <end position="225"/>
    </location>
</feature>
<gene>
    <name evidence="2" type="ORF">H0H26_07745</name>
</gene>
<dbReference type="RefSeq" id="WP_011963741.1">
    <property type="nucleotide sequence ID" value="NZ_CBCRUG010000013.1"/>
</dbReference>
<dbReference type="InterPro" id="IPR040911">
    <property type="entry name" value="Exostosin_GT47"/>
</dbReference>
<organism evidence="2 3">
    <name type="scientific">Flavobacterium psychrophilum</name>
    <dbReference type="NCBI Taxonomy" id="96345"/>
    <lineage>
        <taxon>Bacteria</taxon>
        <taxon>Pseudomonadati</taxon>
        <taxon>Bacteroidota</taxon>
        <taxon>Flavobacteriia</taxon>
        <taxon>Flavobacteriales</taxon>
        <taxon>Flavobacteriaceae</taxon>
        <taxon>Flavobacterium</taxon>
    </lineage>
</organism>
<evidence type="ECO:0000313" key="2">
    <source>
        <dbReference type="EMBL" id="QRE02813.1"/>
    </source>
</evidence>
<dbReference type="EMBL" id="CP059075">
    <property type="protein sequence ID" value="QRE02813.1"/>
    <property type="molecule type" value="Genomic_DNA"/>
</dbReference>